<dbReference type="Pfam" id="PF08282">
    <property type="entry name" value="Hydrolase_3"/>
    <property type="match status" value="1"/>
</dbReference>
<dbReference type="EMBL" id="VZIZ01000004">
    <property type="protein sequence ID" value="KAF0569960.1"/>
    <property type="molecule type" value="Genomic_DNA"/>
</dbReference>
<dbReference type="Gene3D" id="3.40.50.1000">
    <property type="entry name" value="HAD superfamily/HAD-like"/>
    <property type="match status" value="1"/>
</dbReference>
<gene>
    <name evidence="1" type="ORF">FQV37_1995</name>
</gene>
<dbReference type="SUPFAM" id="SSF56784">
    <property type="entry name" value="HAD-like"/>
    <property type="match status" value="1"/>
</dbReference>
<accession>A0A6N7C5I6</accession>
<reference evidence="1 2" key="1">
    <citation type="submission" date="2019-09" db="EMBL/GenBank/DDBJ databases">
        <title>Draft genome sequence of Psychrobacter nivimaris LAMA 639, in search for biotechnological relevant genes.</title>
        <authorList>
            <person name="Lima A.O.S."/>
            <person name="Staloch B.E.K."/>
            <person name="Freitas R.C."/>
            <person name="Niero H."/>
            <person name="Silva M.A.C."/>
        </authorList>
    </citation>
    <scope>NUCLEOTIDE SEQUENCE [LARGE SCALE GENOMIC DNA]</scope>
    <source>
        <strain evidence="1 2">LAMA 639</strain>
    </source>
</reference>
<dbReference type="InterPro" id="IPR024197">
    <property type="entry name" value="TPP-like"/>
</dbReference>
<dbReference type="PIRSF" id="PIRSF030802">
    <property type="entry name" value="UCP030802"/>
    <property type="match status" value="1"/>
</dbReference>
<dbReference type="InterPro" id="IPR023214">
    <property type="entry name" value="HAD_sf"/>
</dbReference>
<dbReference type="Gene3D" id="3.30.1240.10">
    <property type="match status" value="1"/>
</dbReference>
<evidence type="ECO:0008006" key="3">
    <source>
        <dbReference type="Google" id="ProtNLM"/>
    </source>
</evidence>
<sequence>MTTSFFKANPDIIKPYALMDLDDTLFQTQRKIDAWDLPTTEPETLVCATVNKQDEPLSFMSQRQATFFNWLLASTELIVVTARDRSEIKRVKLPFDSWQVLTHGAIILTSDGALLSSWQQHMYSKLAPLQDKLNQLSELLTSHSQSEQSHLVFTPHIDSFNNGSMDEELTIYLAIKHAQKDHQALVDLAEKLPTLIRDFDQDFYVHVNANNLAILPHAVHKRHAVQFLLEHHLDHQRPSFGFGDSLADLPFLQLLDWYGMPNHGQLHEQYQSKSSG</sequence>
<evidence type="ECO:0000313" key="2">
    <source>
        <dbReference type="Proteomes" id="UP000471465"/>
    </source>
</evidence>
<evidence type="ECO:0000313" key="1">
    <source>
        <dbReference type="EMBL" id="KAF0569960.1"/>
    </source>
</evidence>
<dbReference type="InterPro" id="IPR036412">
    <property type="entry name" value="HAD-like_sf"/>
</dbReference>
<organism evidence="1 2">
    <name type="scientific">Psychrobacter nivimaris</name>
    <dbReference type="NCBI Taxonomy" id="281738"/>
    <lineage>
        <taxon>Bacteria</taxon>
        <taxon>Pseudomonadati</taxon>
        <taxon>Pseudomonadota</taxon>
        <taxon>Gammaproteobacteria</taxon>
        <taxon>Moraxellales</taxon>
        <taxon>Moraxellaceae</taxon>
        <taxon>Psychrobacter</taxon>
    </lineage>
</organism>
<dbReference type="RefSeq" id="WP_160020986.1">
    <property type="nucleotide sequence ID" value="NZ_VZIZ01000004.1"/>
</dbReference>
<dbReference type="AlphaFoldDB" id="A0A6N7C5I6"/>
<comment type="caution">
    <text evidence="1">The sequence shown here is derived from an EMBL/GenBank/DDBJ whole genome shotgun (WGS) entry which is preliminary data.</text>
</comment>
<dbReference type="Proteomes" id="UP000471465">
    <property type="component" value="Unassembled WGS sequence"/>
</dbReference>
<keyword evidence="2" id="KW-1185">Reference proteome</keyword>
<proteinExistence type="predicted"/>
<name>A0A6N7C5I6_9GAMM</name>
<protein>
    <recommendedName>
        <fullName evidence="3">Sucrose phosphatase-like domain-containing protein</fullName>
    </recommendedName>
</protein>